<comment type="similarity">
    <text evidence="1">Belongs to the ABC transporter superfamily.</text>
</comment>
<evidence type="ECO:0000256" key="2">
    <source>
        <dbReference type="ARBA" id="ARBA00022448"/>
    </source>
</evidence>
<dbReference type="EMBL" id="QMFB01000014">
    <property type="protein sequence ID" value="RAV19049.1"/>
    <property type="molecule type" value="Genomic_DNA"/>
</dbReference>
<keyword evidence="2" id="KW-0813">Transport</keyword>
<protein>
    <submittedName>
        <fullName evidence="6">Bacitracin ABC transporter ATP-binding protein</fullName>
    </submittedName>
</protein>
<dbReference type="Proteomes" id="UP000250369">
    <property type="component" value="Unassembled WGS sequence"/>
</dbReference>
<dbReference type="Pfam" id="PF00005">
    <property type="entry name" value="ABC_tran"/>
    <property type="match status" value="1"/>
</dbReference>
<keyword evidence="3" id="KW-0547">Nucleotide-binding</keyword>
<sequence length="314" mass="34476">MNERTQAQAGPVVRIQRLSKKIGGKTIVDSLTFDVPKGEVFGFLGPNGAGKTTTIRMMVGLIRMSHGSVLINGIDVEKHFEQAMNHVGAIVENPEMYKFLTGYQNLIHFAGMHPNIPASRIDEVVDLVGLKPRIHDKVKTYSLGMRQRLGVAQAILHKPSVLILDEPTNGLDPAGIRELRDYLRNLTRTEGISVIVSSHLLSEMELMCDRVAIIQTGKLIDVKPVRQMAHDSGGGKVLIEVDRPQEALAVLSRSMDVGFVGIADGQLELRIERELIPQIAACLVMADIRIYGIRNVTKTLEETFLEMTGVGAIG</sequence>
<dbReference type="PROSITE" id="PS50893">
    <property type="entry name" value="ABC_TRANSPORTER_2"/>
    <property type="match status" value="1"/>
</dbReference>
<dbReference type="AlphaFoldDB" id="A0A329MGL2"/>
<dbReference type="InterPro" id="IPR003593">
    <property type="entry name" value="AAA+_ATPase"/>
</dbReference>
<evidence type="ECO:0000256" key="4">
    <source>
        <dbReference type="ARBA" id="ARBA00022840"/>
    </source>
</evidence>
<organism evidence="6 7">
    <name type="scientific">Paenibacillus contaminans</name>
    <dbReference type="NCBI Taxonomy" id="450362"/>
    <lineage>
        <taxon>Bacteria</taxon>
        <taxon>Bacillati</taxon>
        <taxon>Bacillota</taxon>
        <taxon>Bacilli</taxon>
        <taxon>Bacillales</taxon>
        <taxon>Paenibacillaceae</taxon>
        <taxon>Paenibacillus</taxon>
    </lineage>
</organism>
<dbReference type="SUPFAM" id="SSF52540">
    <property type="entry name" value="P-loop containing nucleoside triphosphate hydrolases"/>
    <property type="match status" value="1"/>
</dbReference>
<evidence type="ECO:0000313" key="6">
    <source>
        <dbReference type="EMBL" id="RAV19049.1"/>
    </source>
</evidence>
<dbReference type="GO" id="GO:0005524">
    <property type="term" value="F:ATP binding"/>
    <property type="evidence" value="ECO:0007669"/>
    <property type="project" value="UniProtKB-KW"/>
</dbReference>
<evidence type="ECO:0000259" key="5">
    <source>
        <dbReference type="PROSITE" id="PS50893"/>
    </source>
</evidence>
<reference evidence="6 7" key="1">
    <citation type="journal article" date="2009" name="Int. J. Syst. Evol. Microbiol.">
        <title>Paenibacillus contaminans sp. nov., isolated from a contaminated laboratory plate.</title>
        <authorList>
            <person name="Chou J.H."/>
            <person name="Lee J.H."/>
            <person name="Lin M.C."/>
            <person name="Chang P.S."/>
            <person name="Arun A.B."/>
            <person name="Young C.C."/>
            <person name="Chen W.M."/>
        </authorList>
    </citation>
    <scope>NUCLEOTIDE SEQUENCE [LARGE SCALE GENOMIC DNA]</scope>
    <source>
        <strain evidence="6 7">CKOBP-6</strain>
    </source>
</reference>
<comment type="caution">
    <text evidence="6">The sequence shown here is derived from an EMBL/GenBank/DDBJ whole genome shotgun (WGS) entry which is preliminary data.</text>
</comment>
<keyword evidence="4 6" id="KW-0067">ATP-binding</keyword>
<dbReference type="PROSITE" id="PS00211">
    <property type="entry name" value="ABC_TRANSPORTER_1"/>
    <property type="match status" value="1"/>
</dbReference>
<feature type="domain" description="ABC transporter" evidence="5">
    <location>
        <begin position="13"/>
        <end position="241"/>
    </location>
</feature>
<dbReference type="PANTHER" id="PTHR43335:SF4">
    <property type="entry name" value="ABC TRANSPORTER, ATP-BINDING PROTEIN"/>
    <property type="match status" value="1"/>
</dbReference>
<dbReference type="InterPro" id="IPR017871">
    <property type="entry name" value="ABC_transporter-like_CS"/>
</dbReference>
<evidence type="ECO:0000313" key="7">
    <source>
        <dbReference type="Proteomes" id="UP000250369"/>
    </source>
</evidence>
<name>A0A329MGL2_9BACL</name>
<dbReference type="InterPro" id="IPR027417">
    <property type="entry name" value="P-loop_NTPase"/>
</dbReference>
<dbReference type="InterPro" id="IPR003439">
    <property type="entry name" value="ABC_transporter-like_ATP-bd"/>
</dbReference>
<proteinExistence type="inferred from homology"/>
<evidence type="ECO:0000256" key="3">
    <source>
        <dbReference type="ARBA" id="ARBA00022741"/>
    </source>
</evidence>
<dbReference type="RefSeq" id="WP_113033257.1">
    <property type="nucleotide sequence ID" value="NZ_QMFB01000014.1"/>
</dbReference>
<gene>
    <name evidence="6" type="ORF">DQG23_23195</name>
</gene>
<keyword evidence="7" id="KW-1185">Reference proteome</keyword>
<dbReference type="PANTHER" id="PTHR43335">
    <property type="entry name" value="ABC TRANSPORTER, ATP-BINDING PROTEIN"/>
    <property type="match status" value="1"/>
</dbReference>
<dbReference type="Gene3D" id="3.40.50.300">
    <property type="entry name" value="P-loop containing nucleotide triphosphate hydrolases"/>
    <property type="match status" value="1"/>
</dbReference>
<dbReference type="SMART" id="SM00382">
    <property type="entry name" value="AAA"/>
    <property type="match status" value="1"/>
</dbReference>
<evidence type="ECO:0000256" key="1">
    <source>
        <dbReference type="ARBA" id="ARBA00005417"/>
    </source>
</evidence>
<dbReference type="OrthoDB" id="9804819at2"/>
<accession>A0A329MGL2</accession>
<dbReference type="GO" id="GO:0016887">
    <property type="term" value="F:ATP hydrolysis activity"/>
    <property type="evidence" value="ECO:0007669"/>
    <property type="project" value="InterPro"/>
</dbReference>